<reference evidence="1 3" key="2">
    <citation type="submission" date="2020-05" db="EMBL/GenBank/DDBJ databases">
        <authorList>
            <person name="Campoy J."/>
            <person name="Schneeberger K."/>
            <person name="Spophaly S."/>
        </authorList>
    </citation>
    <scope>NUCLEOTIDE SEQUENCE [LARGE SCALE GENOMIC DNA]</scope>
    <source>
        <strain evidence="1">PruArmRojPasFocal</strain>
    </source>
</reference>
<dbReference type="AlphaFoldDB" id="A0A6J5UQY4"/>
<evidence type="ECO:0000313" key="2">
    <source>
        <dbReference type="EMBL" id="CAB4308908.1"/>
    </source>
</evidence>
<gene>
    <name evidence="1" type="ORF">CURHAP_LOCUS29548</name>
    <name evidence="2" type="ORF">ORAREDHAP_LOCUS29184</name>
</gene>
<dbReference type="Proteomes" id="UP000507222">
    <property type="component" value="Unassembled WGS sequence"/>
</dbReference>
<organism evidence="1 3">
    <name type="scientific">Prunus armeniaca</name>
    <name type="common">Apricot</name>
    <name type="synonym">Armeniaca vulgaris</name>
    <dbReference type="NCBI Taxonomy" id="36596"/>
    <lineage>
        <taxon>Eukaryota</taxon>
        <taxon>Viridiplantae</taxon>
        <taxon>Streptophyta</taxon>
        <taxon>Embryophyta</taxon>
        <taxon>Tracheophyta</taxon>
        <taxon>Spermatophyta</taxon>
        <taxon>Magnoliopsida</taxon>
        <taxon>eudicotyledons</taxon>
        <taxon>Gunneridae</taxon>
        <taxon>Pentapetalae</taxon>
        <taxon>rosids</taxon>
        <taxon>fabids</taxon>
        <taxon>Rosales</taxon>
        <taxon>Rosaceae</taxon>
        <taxon>Amygdaloideae</taxon>
        <taxon>Amygdaleae</taxon>
        <taxon>Prunus</taxon>
    </lineage>
</organism>
<dbReference type="Proteomes" id="UP000507245">
    <property type="component" value="Unassembled WGS sequence"/>
</dbReference>
<name>A0A6J5UQY4_PRUAR</name>
<dbReference type="EMBL" id="CAEKDK010000004">
    <property type="protein sequence ID" value="CAB4278501.1"/>
    <property type="molecule type" value="Genomic_DNA"/>
</dbReference>
<evidence type="ECO:0000313" key="1">
    <source>
        <dbReference type="EMBL" id="CAB4278501.1"/>
    </source>
</evidence>
<evidence type="ECO:0000313" key="4">
    <source>
        <dbReference type="Proteomes" id="UP000507245"/>
    </source>
</evidence>
<proteinExistence type="predicted"/>
<protein>
    <submittedName>
        <fullName evidence="1">Uncharacterized protein</fullName>
    </submittedName>
</protein>
<sequence length="69" mass="8203">MKWMHDEMDRKLEVHLTTLELERGPGPLNLAMITDTLPFTKDILEFKLPKDFKQPRIRLYDGTTDQWTS</sequence>
<evidence type="ECO:0000313" key="3">
    <source>
        <dbReference type="Proteomes" id="UP000507222"/>
    </source>
</evidence>
<accession>A0A6J5UQY4</accession>
<dbReference type="OrthoDB" id="10339948at2759"/>
<keyword evidence="4" id="KW-1185">Reference proteome</keyword>
<reference evidence="4" key="1">
    <citation type="journal article" date="2020" name="Genome Biol.">
        <title>Gamete binning: chromosome-level and haplotype-resolved genome assembly enabled by high-throughput single-cell sequencing of gamete genomes.</title>
        <authorList>
            <person name="Campoy J.A."/>
            <person name="Sun H."/>
            <person name="Goel M."/>
            <person name="Jiao W.-B."/>
            <person name="Folz-Donahue K."/>
            <person name="Wang N."/>
            <person name="Rubio M."/>
            <person name="Liu C."/>
            <person name="Kukat C."/>
            <person name="Ruiz D."/>
            <person name="Huettel B."/>
            <person name="Schneeberger K."/>
        </authorList>
    </citation>
    <scope>NUCLEOTIDE SEQUENCE [LARGE SCALE GENOMIC DNA]</scope>
    <source>
        <strain evidence="4">cv. Rojo Pasion</strain>
    </source>
</reference>
<dbReference type="EMBL" id="CAEKKB010000004">
    <property type="protein sequence ID" value="CAB4308908.1"/>
    <property type="molecule type" value="Genomic_DNA"/>
</dbReference>